<protein>
    <submittedName>
        <fullName evidence="3">CPBP family intramembrane metalloprotease</fullName>
    </submittedName>
</protein>
<dbReference type="GO" id="GO:0008237">
    <property type="term" value="F:metallopeptidase activity"/>
    <property type="evidence" value="ECO:0007669"/>
    <property type="project" value="UniProtKB-KW"/>
</dbReference>
<reference evidence="3 4" key="1">
    <citation type="submission" date="2021-12" db="EMBL/GenBank/DDBJ databases">
        <title>Discovery of the Pendulisporaceae a myxobacterial family with distinct sporulation behavior and unique specialized metabolism.</title>
        <authorList>
            <person name="Garcia R."/>
            <person name="Popoff A."/>
            <person name="Bader C.D."/>
            <person name="Loehr J."/>
            <person name="Walesch S."/>
            <person name="Walt C."/>
            <person name="Boldt J."/>
            <person name="Bunk B."/>
            <person name="Haeckl F.J.F.P.J."/>
            <person name="Gunesch A.P."/>
            <person name="Birkelbach J."/>
            <person name="Nuebel U."/>
            <person name="Pietschmann T."/>
            <person name="Bach T."/>
            <person name="Mueller R."/>
        </authorList>
    </citation>
    <scope>NUCLEOTIDE SEQUENCE [LARGE SCALE GENOMIC DNA]</scope>
    <source>
        <strain evidence="3 4">MSr11954</strain>
    </source>
</reference>
<dbReference type="Proteomes" id="UP001370348">
    <property type="component" value="Chromosome"/>
</dbReference>
<gene>
    <name evidence="3" type="ORF">LZC94_18865</name>
</gene>
<feature type="transmembrane region" description="Helical" evidence="1">
    <location>
        <begin position="141"/>
        <end position="158"/>
    </location>
</feature>
<keyword evidence="3" id="KW-0482">Metalloprotease</keyword>
<evidence type="ECO:0000256" key="1">
    <source>
        <dbReference type="SAM" id="Phobius"/>
    </source>
</evidence>
<dbReference type="EMBL" id="CP089984">
    <property type="protein sequence ID" value="WXB19282.1"/>
    <property type="molecule type" value="Genomic_DNA"/>
</dbReference>
<sequence length="223" mass="22867">MKPLAQVAKTLGSGLALQAGILLVGVYFQKNAVGAAAIQAAITEFGAGRIGVMWSDPHAPAPSSSAIARRALRGAAFAAALAVVLLVVALLARAASLHMAPQLGILALVNGLLVATLVAVRDELLLRGVILHALRGTLTRAAQLVICGLVAAAASWGSQGGAPLETVLAGLLGVGYAALWMKDRGAWMAWGAHATFHYLMATVTHGAVFDVRIAQGSWAQALW</sequence>
<keyword evidence="3" id="KW-0645">Protease</keyword>
<feature type="transmembrane region" description="Helical" evidence="1">
    <location>
        <begin position="100"/>
        <end position="120"/>
    </location>
</feature>
<dbReference type="InterPro" id="IPR003675">
    <property type="entry name" value="Rce1/LyrA-like_dom"/>
</dbReference>
<feature type="domain" description="CAAX prenyl protease 2/Lysostaphin resistance protein A-like" evidence="2">
    <location>
        <begin position="107"/>
        <end position="198"/>
    </location>
</feature>
<feature type="transmembrane region" description="Helical" evidence="1">
    <location>
        <begin position="74"/>
        <end position="94"/>
    </location>
</feature>
<feature type="transmembrane region" description="Helical" evidence="1">
    <location>
        <begin position="164"/>
        <end position="181"/>
    </location>
</feature>
<proteinExistence type="predicted"/>
<evidence type="ECO:0000313" key="4">
    <source>
        <dbReference type="Proteomes" id="UP001370348"/>
    </source>
</evidence>
<keyword evidence="3" id="KW-0378">Hydrolase</keyword>
<keyword evidence="4" id="KW-1185">Reference proteome</keyword>
<evidence type="ECO:0000259" key="2">
    <source>
        <dbReference type="Pfam" id="PF02517"/>
    </source>
</evidence>
<keyword evidence="1" id="KW-0472">Membrane</keyword>
<keyword evidence="1" id="KW-0812">Transmembrane</keyword>
<keyword evidence="1" id="KW-1133">Transmembrane helix</keyword>
<evidence type="ECO:0000313" key="3">
    <source>
        <dbReference type="EMBL" id="WXB19282.1"/>
    </source>
</evidence>
<dbReference type="RefSeq" id="WP_394828906.1">
    <property type="nucleotide sequence ID" value="NZ_CP089984.1"/>
</dbReference>
<accession>A0ABZ2M9W8</accession>
<organism evidence="3 4">
    <name type="scientific">Pendulispora albinea</name>
    <dbReference type="NCBI Taxonomy" id="2741071"/>
    <lineage>
        <taxon>Bacteria</taxon>
        <taxon>Pseudomonadati</taxon>
        <taxon>Myxococcota</taxon>
        <taxon>Myxococcia</taxon>
        <taxon>Myxococcales</taxon>
        <taxon>Sorangiineae</taxon>
        <taxon>Pendulisporaceae</taxon>
        <taxon>Pendulispora</taxon>
    </lineage>
</organism>
<name>A0ABZ2M9W8_9BACT</name>
<dbReference type="Pfam" id="PF02517">
    <property type="entry name" value="Rce1-like"/>
    <property type="match status" value="1"/>
</dbReference>